<accession>A0A8I1G6S1</accession>
<keyword evidence="1" id="KW-0812">Transmembrane</keyword>
<evidence type="ECO:0000256" key="1">
    <source>
        <dbReference type="SAM" id="Phobius"/>
    </source>
</evidence>
<dbReference type="Proteomes" id="UP000655994">
    <property type="component" value="Unassembled WGS sequence"/>
</dbReference>
<evidence type="ECO:0000313" key="5">
    <source>
        <dbReference type="Proteomes" id="UP000655994"/>
    </source>
</evidence>
<keyword evidence="5" id="KW-1185">Reference proteome</keyword>
<gene>
    <name evidence="2" type="ORF">JHC10_00585</name>
    <name evidence="3" type="ORF">JHC11_12955</name>
</gene>
<feature type="transmembrane region" description="Helical" evidence="1">
    <location>
        <begin position="5"/>
        <end position="23"/>
    </location>
</feature>
<evidence type="ECO:0000313" key="4">
    <source>
        <dbReference type="Proteomes" id="UP000621390"/>
    </source>
</evidence>
<reference evidence="3 5" key="1">
    <citation type="submission" date="2020-09" db="EMBL/GenBank/DDBJ databases">
        <title>Draft Genomes of Bacterial Isolates from North Pond Shallow Sediments.</title>
        <authorList>
            <person name="Kiel Reese B."/>
            <person name="Mullis M."/>
            <person name="Weisend R.E."/>
        </authorList>
    </citation>
    <scope>NUCLEOTIDE SEQUENCE</scope>
    <source>
        <strain evidence="3">KJE-2</strain>
        <strain evidence="2 5">KJE-3</strain>
    </source>
</reference>
<feature type="transmembrane region" description="Helical" evidence="1">
    <location>
        <begin position="29"/>
        <end position="46"/>
    </location>
</feature>
<proteinExistence type="predicted"/>
<dbReference type="Proteomes" id="UP000621390">
    <property type="component" value="Unassembled WGS sequence"/>
</dbReference>
<organism evidence="3 4">
    <name type="scientific">Idiomarina abyssalis</name>
    <dbReference type="NCBI Taxonomy" id="86102"/>
    <lineage>
        <taxon>Bacteria</taxon>
        <taxon>Pseudomonadati</taxon>
        <taxon>Pseudomonadota</taxon>
        <taxon>Gammaproteobacteria</taxon>
        <taxon>Alteromonadales</taxon>
        <taxon>Idiomarinaceae</taxon>
        <taxon>Idiomarina</taxon>
    </lineage>
</organism>
<dbReference type="EMBL" id="JAEMOS010000002">
    <property type="protein sequence ID" value="MBJ7265428.1"/>
    <property type="molecule type" value="Genomic_DNA"/>
</dbReference>
<evidence type="ECO:0000313" key="2">
    <source>
        <dbReference type="EMBL" id="MBJ7265428.1"/>
    </source>
</evidence>
<sequence length="51" mass="5667">MSIFFVKVVLPLLMVAGLILLVLGANEGSWGWTVTGFFLAFFSYKLRSKVV</sequence>
<dbReference type="AlphaFoldDB" id="A0A8I1G6S1"/>
<evidence type="ECO:0000313" key="3">
    <source>
        <dbReference type="EMBL" id="MBJ7316898.1"/>
    </source>
</evidence>
<dbReference type="EMBL" id="JAEMOP010000009">
    <property type="protein sequence ID" value="MBJ7316898.1"/>
    <property type="molecule type" value="Genomic_DNA"/>
</dbReference>
<keyword evidence="1" id="KW-0472">Membrane</keyword>
<comment type="caution">
    <text evidence="3">The sequence shown here is derived from an EMBL/GenBank/DDBJ whole genome shotgun (WGS) entry which is preliminary data.</text>
</comment>
<name>A0A8I1G6S1_9GAMM</name>
<keyword evidence="1" id="KW-1133">Transmembrane helix</keyword>
<protein>
    <submittedName>
        <fullName evidence="3">Uncharacterized protein</fullName>
    </submittedName>
</protein>